<evidence type="ECO:0000256" key="3">
    <source>
        <dbReference type="ARBA" id="ARBA00022112"/>
    </source>
</evidence>
<evidence type="ECO:0000256" key="5">
    <source>
        <dbReference type="PIRNR" id="PIRNR037489"/>
    </source>
</evidence>
<protein>
    <recommendedName>
        <fullName evidence="3 5">GTP cyclohydrolase 1 type 2 homolog</fullName>
    </recommendedName>
</protein>
<name>A0A495VWI6_9PSEU</name>
<comment type="caution">
    <text evidence="7">The sequence shown here is derived from an EMBL/GenBank/DDBJ whole genome shotgun (WGS) entry which is preliminary data.</text>
</comment>
<organism evidence="7 8">
    <name type="scientific">Saccharothrix australiensis</name>
    <dbReference type="NCBI Taxonomy" id="2072"/>
    <lineage>
        <taxon>Bacteria</taxon>
        <taxon>Bacillati</taxon>
        <taxon>Actinomycetota</taxon>
        <taxon>Actinomycetes</taxon>
        <taxon>Pseudonocardiales</taxon>
        <taxon>Pseudonocardiaceae</taxon>
        <taxon>Saccharothrix</taxon>
    </lineage>
</organism>
<gene>
    <name evidence="7" type="ORF">C8E97_1248</name>
</gene>
<evidence type="ECO:0000256" key="6">
    <source>
        <dbReference type="PIRSR" id="PIRSR602678-1"/>
    </source>
</evidence>
<reference evidence="7 8" key="1">
    <citation type="submission" date="2018-10" db="EMBL/GenBank/DDBJ databases">
        <title>Sequencing the genomes of 1000 actinobacteria strains.</title>
        <authorList>
            <person name="Klenk H.-P."/>
        </authorList>
    </citation>
    <scope>NUCLEOTIDE SEQUENCE [LARGE SCALE GENOMIC DNA]</scope>
    <source>
        <strain evidence="7 8">DSM 43800</strain>
    </source>
</reference>
<dbReference type="OrthoDB" id="9795763at2"/>
<feature type="binding site" evidence="6">
    <location>
        <position position="334"/>
    </location>
    <ligand>
        <name>a divalent metal cation</name>
        <dbReference type="ChEBI" id="CHEBI:60240"/>
        <label>1</label>
    </ligand>
</feature>
<dbReference type="InterPro" id="IPR002678">
    <property type="entry name" value="DUF34/NIF3"/>
</dbReference>
<dbReference type="RefSeq" id="WP_121002488.1">
    <property type="nucleotide sequence ID" value="NZ_RBXO01000001.1"/>
</dbReference>
<sequence>MTVTVGDVLAVLEDAYPPATAESWDAVGMVCGDRGAAVSRVLFCVDPDESTVDEAVSGGAQLLVAHHPLLLRGVHGVPADDPKGALVHRLIRAGVALYTAHTNADAADPGVSDALAAALGLTVTGPLSPAPGPELDVLTTYVPVERAEQVLGALHAAGAGALGDYRDAAWVVDGVGQFRPVAGADPAIGSVGELARVPETRLEVVLERRRRADVVAALRAAHPYEEVAFNLNEVADVPSRRGIGRIGELAEAEPLRVFARRVADALPATAWGVRAAGDPERPVRRVAVCGGAGDGYLSAAVRAGVDAYVTADLRHHPAAEHLARGGPALVDVAHWASEWPWCGQAAGIVRDALGGTVDVLVSTRRTDPWTVGVTTGTGGR</sequence>
<dbReference type="GO" id="GO:0046872">
    <property type="term" value="F:metal ion binding"/>
    <property type="evidence" value="ECO:0007669"/>
    <property type="project" value="UniProtKB-UniRule"/>
</dbReference>
<evidence type="ECO:0000313" key="7">
    <source>
        <dbReference type="EMBL" id="RKT52725.1"/>
    </source>
</evidence>
<dbReference type="AlphaFoldDB" id="A0A495VWI6"/>
<feature type="binding site" evidence="6">
    <location>
        <position position="66"/>
    </location>
    <ligand>
        <name>a divalent metal cation</name>
        <dbReference type="ChEBI" id="CHEBI:60240"/>
        <label>1</label>
    </ligand>
</feature>
<dbReference type="InterPro" id="IPR017221">
    <property type="entry name" value="DUF34/NIF3_bac"/>
</dbReference>
<comment type="similarity">
    <text evidence="1 5">Belongs to the GTP cyclohydrolase I type 2/NIF3 family.</text>
</comment>
<feature type="binding site" evidence="6">
    <location>
        <position position="105"/>
    </location>
    <ligand>
        <name>a divalent metal cation</name>
        <dbReference type="ChEBI" id="CHEBI:60240"/>
        <label>1</label>
    </ligand>
</feature>
<dbReference type="Pfam" id="PF01784">
    <property type="entry name" value="DUF34_NIF3"/>
    <property type="match status" value="1"/>
</dbReference>
<evidence type="ECO:0000256" key="4">
    <source>
        <dbReference type="ARBA" id="ARBA00022723"/>
    </source>
</evidence>
<accession>A0A495VWI6</accession>
<dbReference type="PANTHER" id="PTHR13799">
    <property type="entry name" value="NGG1 INTERACTING FACTOR 3"/>
    <property type="match status" value="1"/>
</dbReference>
<dbReference type="PANTHER" id="PTHR13799:SF14">
    <property type="entry name" value="GTP CYCLOHYDROLASE 1 TYPE 2 HOMOLOG"/>
    <property type="match status" value="1"/>
</dbReference>
<evidence type="ECO:0000256" key="2">
    <source>
        <dbReference type="ARBA" id="ARBA00011643"/>
    </source>
</evidence>
<dbReference type="Gene3D" id="3.30.70.120">
    <property type="match status" value="1"/>
</dbReference>
<dbReference type="SUPFAM" id="SSF102705">
    <property type="entry name" value="NIF3 (NGG1p interacting factor 3)-like"/>
    <property type="match status" value="1"/>
</dbReference>
<dbReference type="Proteomes" id="UP000282084">
    <property type="component" value="Unassembled WGS sequence"/>
</dbReference>
<feature type="binding site" evidence="6">
    <location>
        <position position="338"/>
    </location>
    <ligand>
        <name>a divalent metal cation</name>
        <dbReference type="ChEBI" id="CHEBI:60240"/>
        <label>1</label>
    </ligand>
</feature>
<dbReference type="GO" id="GO:0005737">
    <property type="term" value="C:cytoplasm"/>
    <property type="evidence" value="ECO:0007669"/>
    <property type="project" value="TreeGrafter"/>
</dbReference>
<dbReference type="InterPro" id="IPR015867">
    <property type="entry name" value="N-reg_PII/ATP_PRibTrfase_C"/>
</dbReference>
<keyword evidence="8" id="KW-1185">Reference proteome</keyword>
<dbReference type="NCBIfam" id="TIGR00486">
    <property type="entry name" value="YbgI_SA1388"/>
    <property type="match status" value="1"/>
</dbReference>
<comment type="subunit">
    <text evidence="2">Homohexamer.</text>
</comment>
<dbReference type="FunFam" id="3.40.1390.30:FF:000001">
    <property type="entry name" value="GTP cyclohydrolase 1 type 2"/>
    <property type="match status" value="1"/>
</dbReference>
<proteinExistence type="inferred from homology"/>
<dbReference type="Gene3D" id="3.40.1390.30">
    <property type="entry name" value="NIF3 (NGG1p interacting factor 3)-like"/>
    <property type="match status" value="1"/>
</dbReference>
<dbReference type="PIRSF" id="PIRSF037489">
    <property type="entry name" value="UCP037489_NIF3_YqfO"/>
    <property type="match status" value="1"/>
</dbReference>
<dbReference type="InterPro" id="IPR036069">
    <property type="entry name" value="DUF34/NIF3_sf"/>
</dbReference>
<evidence type="ECO:0000313" key="8">
    <source>
        <dbReference type="Proteomes" id="UP000282084"/>
    </source>
</evidence>
<dbReference type="EMBL" id="RBXO01000001">
    <property type="protein sequence ID" value="RKT52725.1"/>
    <property type="molecule type" value="Genomic_DNA"/>
</dbReference>
<evidence type="ECO:0000256" key="1">
    <source>
        <dbReference type="ARBA" id="ARBA00006964"/>
    </source>
</evidence>
<feature type="binding site" evidence="6">
    <location>
        <position position="67"/>
    </location>
    <ligand>
        <name>a divalent metal cation</name>
        <dbReference type="ChEBI" id="CHEBI:60240"/>
        <label>1</label>
    </ligand>
</feature>
<keyword evidence="4 5" id="KW-0479">Metal-binding</keyword>